<dbReference type="SMART" id="SM00347">
    <property type="entry name" value="HTH_MARR"/>
    <property type="match status" value="1"/>
</dbReference>
<dbReference type="RefSeq" id="WP_183772229.1">
    <property type="nucleotide sequence ID" value="NZ_CAWVEG010000019.1"/>
</dbReference>
<comment type="caution">
    <text evidence="5">The sequence shown here is derived from an EMBL/GenBank/DDBJ whole genome shotgun (WGS) entry which is preliminary data.</text>
</comment>
<reference evidence="5 6" key="1">
    <citation type="submission" date="2020-08" db="EMBL/GenBank/DDBJ databases">
        <title>Genomic Encyclopedia of Type Strains, Phase IV (KMG-IV): sequencing the most valuable type-strain genomes for metagenomic binning, comparative biology and taxonomic classification.</title>
        <authorList>
            <person name="Goeker M."/>
        </authorList>
    </citation>
    <scope>NUCLEOTIDE SEQUENCE [LARGE SCALE GENOMIC DNA]</scope>
    <source>
        <strain evidence="5 6">DSM 106146</strain>
    </source>
</reference>
<evidence type="ECO:0000313" key="5">
    <source>
        <dbReference type="EMBL" id="MBB5263947.1"/>
    </source>
</evidence>
<dbReference type="GO" id="GO:0003677">
    <property type="term" value="F:DNA binding"/>
    <property type="evidence" value="ECO:0007669"/>
    <property type="project" value="UniProtKB-KW"/>
</dbReference>
<dbReference type="Proteomes" id="UP000543642">
    <property type="component" value="Unassembled WGS sequence"/>
</dbReference>
<dbReference type="EMBL" id="JACHFW010000003">
    <property type="protein sequence ID" value="MBB5263947.1"/>
    <property type="molecule type" value="Genomic_DNA"/>
</dbReference>
<dbReference type="InterPro" id="IPR036390">
    <property type="entry name" value="WH_DNA-bd_sf"/>
</dbReference>
<dbReference type="Pfam" id="PF01047">
    <property type="entry name" value="MarR"/>
    <property type="match status" value="1"/>
</dbReference>
<evidence type="ECO:0000256" key="2">
    <source>
        <dbReference type="ARBA" id="ARBA00023125"/>
    </source>
</evidence>
<dbReference type="AlphaFoldDB" id="A0A7W8M4V2"/>
<dbReference type="SUPFAM" id="SSF46785">
    <property type="entry name" value="Winged helix' DNA-binding domain"/>
    <property type="match status" value="1"/>
</dbReference>
<gene>
    <name evidence="5" type="ORF">HNP82_001052</name>
</gene>
<dbReference type="GO" id="GO:0003700">
    <property type="term" value="F:DNA-binding transcription factor activity"/>
    <property type="evidence" value="ECO:0007669"/>
    <property type="project" value="InterPro"/>
</dbReference>
<keyword evidence="6" id="KW-1185">Reference proteome</keyword>
<dbReference type="Gene3D" id="1.10.10.10">
    <property type="entry name" value="Winged helix-like DNA-binding domain superfamily/Winged helix DNA-binding domain"/>
    <property type="match status" value="1"/>
</dbReference>
<keyword evidence="1" id="KW-0805">Transcription regulation</keyword>
<evidence type="ECO:0000313" key="6">
    <source>
        <dbReference type="Proteomes" id="UP000543642"/>
    </source>
</evidence>
<evidence type="ECO:0000259" key="4">
    <source>
        <dbReference type="PROSITE" id="PS50995"/>
    </source>
</evidence>
<accession>A0A7W8M4V2</accession>
<dbReference type="PROSITE" id="PS50995">
    <property type="entry name" value="HTH_MARR_2"/>
    <property type="match status" value="1"/>
</dbReference>
<proteinExistence type="predicted"/>
<keyword evidence="2 5" id="KW-0238">DNA-binding</keyword>
<organism evidence="5 6">
    <name type="scientific">Catenibacillus scindens</name>
    <dbReference type="NCBI Taxonomy" id="673271"/>
    <lineage>
        <taxon>Bacteria</taxon>
        <taxon>Bacillati</taxon>
        <taxon>Bacillota</taxon>
        <taxon>Clostridia</taxon>
        <taxon>Lachnospirales</taxon>
        <taxon>Lachnospiraceae</taxon>
        <taxon>Catenibacillus</taxon>
    </lineage>
</organism>
<dbReference type="InterPro" id="IPR000835">
    <property type="entry name" value="HTH_MarR-typ"/>
</dbReference>
<evidence type="ECO:0000256" key="1">
    <source>
        <dbReference type="ARBA" id="ARBA00023015"/>
    </source>
</evidence>
<sequence>MDNYEKLGGVLVELFNETLGIERRYVEKSIYKDISVNDMHILNAIGIEGKKSMSVIAKQIGVTVGTLTIAINSLVKKGYVSRSRSERDRRVVLVFLSDKGRAACEYYQRFIRSMVQAMRDGLDDGQCEVLVQAMTNLREYFLSV</sequence>
<keyword evidence="3" id="KW-0804">Transcription</keyword>
<dbReference type="PRINTS" id="PR00598">
    <property type="entry name" value="HTHMARR"/>
</dbReference>
<dbReference type="InterPro" id="IPR036388">
    <property type="entry name" value="WH-like_DNA-bd_sf"/>
</dbReference>
<name>A0A7W8M4V2_9FIRM</name>
<evidence type="ECO:0000256" key="3">
    <source>
        <dbReference type="ARBA" id="ARBA00023163"/>
    </source>
</evidence>
<dbReference type="PANTHER" id="PTHR42756:SF1">
    <property type="entry name" value="TRANSCRIPTIONAL REPRESSOR OF EMRAB OPERON"/>
    <property type="match status" value="1"/>
</dbReference>
<protein>
    <submittedName>
        <fullName evidence="5">DNA-binding MarR family transcriptional regulator</fullName>
    </submittedName>
</protein>
<dbReference type="PANTHER" id="PTHR42756">
    <property type="entry name" value="TRANSCRIPTIONAL REGULATOR, MARR"/>
    <property type="match status" value="1"/>
</dbReference>
<feature type="domain" description="HTH marR-type" evidence="4">
    <location>
        <begin position="1"/>
        <end position="139"/>
    </location>
</feature>